<gene>
    <name evidence="2" type="ORF">FBZ90_102328</name>
</gene>
<organism evidence="2 3">
    <name type="scientific">Nitrospirillum amazonense</name>
    <dbReference type="NCBI Taxonomy" id="28077"/>
    <lineage>
        <taxon>Bacteria</taxon>
        <taxon>Pseudomonadati</taxon>
        <taxon>Pseudomonadota</taxon>
        <taxon>Alphaproteobacteria</taxon>
        <taxon>Rhodospirillales</taxon>
        <taxon>Azospirillaceae</taxon>
        <taxon>Nitrospirillum</taxon>
    </lineage>
</organism>
<evidence type="ECO:0000256" key="1">
    <source>
        <dbReference type="SAM" id="MobiDB-lite"/>
    </source>
</evidence>
<keyword evidence="3" id="KW-1185">Reference proteome</keyword>
<feature type="region of interest" description="Disordered" evidence="1">
    <location>
        <begin position="246"/>
        <end position="276"/>
    </location>
</feature>
<name>A0A560HJI1_9PROT</name>
<dbReference type="InterPro" id="IPR016024">
    <property type="entry name" value="ARM-type_fold"/>
</dbReference>
<sequence length="439" mass="46342">MLMCPDPVTQPEGPLPPSTPTIDYETAKTVAAGGDVAARVALANSPDTRPELLYYLADDDDERVRGAVVTNAMTPVRAFGRLARDPSERVRALLADKLTRLLPDLSRPEVGAMRDVAFAALELLAADQVIRVRTALSSALADVECAPPKLAVTLARDVAQDVAGPVLRWCMALSDEELLDILSRRPEPWVVEAVAGRRTVSQPVGDAVVAMGDHQSWATLAGNPGADLSPKARRLLAERGHMPIGGVAAGDGAEEVPDPNAPAGAPGVPPAGPAEVSQRLADAVQDAIREGLAGQGLDREGVEAVVAAATRRLDWAAGYAKREGAAEKAARLAAGGGLNEDVVCDALSWGDRDFAQEAVALLARVPADAVRRILATQSPKAVTALAWRAGFSMRGARTLQARGAGIAPRKLLNARLGTDYPMTDVEMHWHLELFDIRPK</sequence>
<dbReference type="SUPFAM" id="SSF48371">
    <property type="entry name" value="ARM repeat"/>
    <property type="match status" value="1"/>
</dbReference>
<dbReference type="Pfam" id="PF10098">
    <property type="entry name" value="DUF2336"/>
    <property type="match status" value="2"/>
</dbReference>
<dbReference type="Proteomes" id="UP000315751">
    <property type="component" value="Unassembled WGS sequence"/>
</dbReference>
<comment type="caution">
    <text evidence="2">The sequence shown here is derived from an EMBL/GenBank/DDBJ whole genome shotgun (WGS) entry which is preliminary data.</text>
</comment>
<dbReference type="InterPro" id="IPR019285">
    <property type="entry name" value="DUF2336"/>
</dbReference>
<reference evidence="2 3" key="1">
    <citation type="submission" date="2019-06" db="EMBL/GenBank/DDBJ databases">
        <title>Genomic Encyclopedia of Type Strains, Phase IV (KMG-V): Genome sequencing to study the core and pangenomes of soil and plant-associated prokaryotes.</title>
        <authorList>
            <person name="Whitman W."/>
        </authorList>
    </citation>
    <scope>NUCLEOTIDE SEQUENCE [LARGE SCALE GENOMIC DNA]</scope>
    <source>
        <strain evidence="2 3">BR 11622</strain>
    </source>
</reference>
<dbReference type="Gene3D" id="1.25.10.10">
    <property type="entry name" value="Leucine-rich Repeat Variant"/>
    <property type="match status" value="1"/>
</dbReference>
<dbReference type="EMBL" id="VITR01000002">
    <property type="protein sequence ID" value="TWB45370.1"/>
    <property type="molecule type" value="Genomic_DNA"/>
</dbReference>
<proteinExistence type="predicted"/>
<dbReference type="InterPro" id="IPR011989">
    <property type="entry name" value="ARM-like"/>
</dbReference>
<protein>
    <submittedName>
        <fullName evidence="2">Uncharacterized protein (DUF2336 family)</fullName>
    </submittedName>
</protein>
<evidence type="ECO:0000313" key="3">
    <source>
        <dbReference type="Proteomes" id="UP000315751"/>
    </source>
</evidence>
<dbReference type="AlphaFoldDB" id="A0A560HJI1"/>
<evidence type="ECO:0000313" key="2">
    <source>
        <dbReference type="EMBL" id="TWB45370.1"/>
    </source>
</evidence>
<accession>A0A560HJI1</accession>
<dbReference type="OrthoDB" id="7888976at2"/>